<organism evidence="1">
    <name type="scientific">Rhizophora mucronata</name>
    <name type="common">Asiatic mangrove</name>
    <dbReference type="NCBI Taxonomy" id="61149"/>
    <lineage>
        <taxon>Eukaryota</taxon>
        <taxon>Viridiplantae</taxon>
        <taxon>Streptophyta</taxon>
        <taxon>Embryophyta</taxon>
        <taxon>Tracheophyta</taxon>
        <taxon>Spermatophyta</taxon>
        <taxon>Magnoliopsida</taxon>
        <taxon>eudicotyledons</taxon>
        <taxon>Gunneridae</taxon>
        <taxon>Pentapetalae</taxon>
        <taxon>rosids</taxon>
        <taxon>fabids</taxon>
        <taxon>Malpighiales</taxon>
        <taxon>Rhizophoraceae</taxon>
        <taxon>Rhizophora</taxon>
    </lineage>
</organism>
<reference evidence="1" key="1">
    <citation type="submission" date="2018-02" db="EMBL/GenBank/DDBJ databases">
        <title>Rhizophora mucronata_Transcriptome.</title>
        <authorList>
            <person name="Meera S.P."/>
            <person name="Sreeshan A."/>
            <person name="Augustine A."/>
        </authorList>
    </citation>
    <scope>NUCLEOTIDE SEQUENCE</scope>
    <source>
        <tissue evidence="1">Leaf</tissue>
    </source>
</reference>
<evidence type="ECO:0000313" key="1">
    <source>
        <dbReference type="EMBL" id="MBX24693.1"/>
    </source>
</evidence>
<sequence>MPKMLNCSIEDKGGNRCVPSHVHVTNDAFAVLNSTDGFPPKLYSEDAFYSLLPF</sequence>
<accession>A0A2P2M392</accession>
<dbReference type="AlphaFoldDB" id="A0A2P2M392"/>
<protein>
    <submittedName>
        <fullName evidence="1">Uncharacterized protein</fullName>
    </submittedName>
</protein>
<dbReference type="EMBL" id="GGEC01044209">
    <property type="protein sequence ID" value="MBX24693.1"/>
    <property type="molecule type" value="Transcribed_RNA"/>
</dbReference>
<proteinExistence type="predicted"/>
<name>A0A2P2M392_RHIMU</name>